<dbReference type="Gene3D" id="1.25.40.10">
    <property type="entry name" value="Tetratricopeptide repeat domain"/>
    <property type="match status" value="1"/>
</dbReference>
<reference evidence="2" key="1">
    <citation type="submission" date="2023-06" db="EMBL/GenBank/DDBJ databases">
        <title>Draft genome of Marssonina rosae.</title>
        <authorList>
            <person name="Cheng Q."/>
        </authorList>
    </citation>
    <scope>NUCLEOTIDE SEQUENCE</scope>
    <source>
        <strain evidence="2">R4</strain>
    </source>
</reference>
<dbReference type="InterPro" id="IPR050872">
    <property type="entry name" value="PPR_P_subfamily"/>
</dbReference>
<dbReference type="PANTHER" id="PTHR46128:SF329">
    <property type="entry name" value="MITOCHONDRIAL GROUP I INTRON SPLICING FACTOR DMR1"/>
    <property type="match status" value="1"/>
</dbReference>
<organism evidence="2 3">
    <name type="scientific">Diplocarpon rosae</name>
    <dbReference type="NCBI Taxonomy" id="946125"/>
    <lineage>
        <taxon>Eukaryota</taxon>
        <taxon>Fungi</taxon>
        <taxon>Dikarya</taxon>
        <taxon>Ascomycota</taxon>
        <taxon>Pezizomycotina</taxon>
        <taxon>Leotiomycetes</taxon>
        <taxon>Helotiales</taxon>
        <taxon>Drepanopezizaceae</taxon>
        <taxon>Diplocarpon</taxon>
    </lineage>
</organism>
<sequence>MPASLPVPSKGALRALRKLALGTSCTVAFGVGILTEDRRRRIHSAREVHDNAKRLKSSKQYRGAGTAAWEALEENTLLHRDDASWLPSNVLRSMADEASGSNALVDSPQHESMSVRDPVPTPLIISRYSESEPRQTSRLGFPQTTIEAKPSKARAFPKEHLQERQCQLALEITKLLENNESGTGSAASLFIDTLENTMPMEGTGIHPLLMHAAIRVAKMCQEQSDYETLSKIFDIILRSGPIAEEDFYQFNPADMISRLIYRFDSTLIEIPRLKRACSIYLAQFKEKPKSMPPDMRSIGERLCQETYRSRMYDLTQSVFTRLEYCRGGGPSIAAQYVIKATHGRGEHKKILRHFLKSYIQTSPHQTEFFQVISLVIDSMLLLKKNDKAEEVLAAAANMAQNGGLRMSTTWLLRVLGEDWRSNRDISRAQAVFARLKTLLPLTGHPQAFYGAIIQFCVESREEDLAYSYHTELADMYGLKPVDPRIHGHFALAKAFHGDWAGVKEDFIEMKRVDASNHKLYSVVFAPILKQFTKCHSVSETEDFVRFFLVEMQLKTTTHIMNIMVDVYSKVREVDAISRWILYALADGCAVDATTFNVILKNCVHTFKFSFNEVLELYKKIRDLGPELVDEVTVNILRSCALSRSTNDALRIERLEMLKEMSTTKNYGEAGEVYKIMSIAFAKNNYVATLQVYNRAQNDHVNLGAGHLLLAVRASLRLYGHNFDATARLIQEARKRGCDVLPAVCTIFMHQIQSLYQRGNPYTEQSITNLAQDIVSAFEKIEFAIPQAILTKTASILQRQGQHRLCIDFWDSMSRRLCISPSSLDLAALTTLLQAYLGLRDLDGIRWVIEMLSTNNLIPDKQFRFVLKNVRRETHHLMDSRFCSDSVHKFLQVVEEAHQIVKEMRANSRADNKKAKVKVIKIFETAIAGEALRESAGTAATPKDLGVEVHQLNCQIDRYMSRKETCRVNSSPEPGIEINCELNVPSQQLLAVSG</sequence>
<evidence type="ECO:0000313" key="3">
    <source>
        <dbReference type="Proteomes" id="UP001285354"/>
    </source>
</evidence>
<evidence type="ECO:0000313" key="2">
    <source>
        <dbReference type="EMBL" id="KAK2629633.1"/>
    </source>
</evidence>
<gene>
    <name evidence="2" type="ORF">QTJ16_000453</name>
</gene>
<dbReference type="InterPro" id="IPR011990">
    <property type="entry name" value="TPR-like_helical_dom_sf"/>
</dbReference>
<dbReference type="PANTHER" id="PTHR46128">
    <property type="entry name" value="MITOCHONDRIAL GROUP I INTRON SPLICING FACTOR CCM1"/>
    <property type="match status" value="1"/>
</dbReference>
<comment type="caution">
    <text evidence="2">The sequence shown here is derived from an EMBL/GenBank/DDBJ whole genome shotgun (WGS) entry which is preliminary data.</text>
</comment>
<dbReference type="EMBL" id="JAUBYV010000001">
    <property type="protein sequence ID" value="KAK2629633.1"/>
    <property type="molecule type" value="Genomic_DNA"/>
</dbReference>
<evidence type="ECO:0000256" key="1">
    <source>
        <dbReference type="ARBA" id="ARBA00007626"/>
    </source>
</evidence>
<proteinExistence type="inferred from homology"/>
<accession>A0AAD9T414</accession>
<dbReference type="Proteomes" id="UP001285354">
    <property type="component" value="Unassembled WGS sequence"/>
</dbReference>
<evidence type="ECO:0008006" key="4">
    <source>
        <dbReference type="Google" id="ProtNLM"/>
    </source>
</evidence>
<name>A0AAD9T414_9HELO</name>
<keyword evidence="3" id="KW-1185">Reference proteome</keyword>
<comment type="similarity">
    <text evidence="1">Belongs to the PPR family. P subfamily.</text>
</comment>
<protein>
    <recommendedName>
        <fullName evidence="4">Pentatricopeptide repeat-containing protein</fullName>
    </recommendedName>
</protein>
<dbReference type="AlphaFoldDB" id="A0AAD9T414"/>